<evidence type="ECO:0000313" key="2">
    <source>
        <dbReference type="EMBL" id="KAF2176784.1"/>
    </source>
</evidence>
<dbReference type="PANTHER" id="PTHR42107:SF1">
    <property type="entry name" value="WHIM1 DOMAIN-CONTAINING PROTEIN"/>
    <property type="match status" value="1"/>
</dbReference>
<keyword evidence="3" id="KW-1185">Reference proteome</keyword>
<protein>
    <recommendedName>
        <fullName evidence="4">WHIM1 domain-containing protein</fullName>
    </recommendedName>
</protein>
<reference evidence="2" key="1">
    <citation type="journal article" date="2020" name="Stud. Mycol.">
        <title>101 Dothideomycetes genomes: a test case for predicting lifestyles and emergence of pathogens.</title>
        <authorList>
            <person name="Haridas S."/>
            <person name="Albert R."/>
            <person name="Binder M."/>
            <person name="Bloem J."/>
            <person name="Labutti K."/>
            <person name="Salamov A."/>
            <person name="Andreopoulos B."/>
            <person name="Baker S."/>
            <person name="Barry K."/>
            <person name="Bills G."/>
            <person name="Bluhm B."/>
            <person name="Cannon C."/>
            <person name="Castanera R."/>
            <person name="Culley D."/>
            <person name="Daum C."/>
            <person name="Ezra D."/>
            <person name="Gonzalez J."/>
            <person name="Henrissat B."/>
            <person name="Kuo A."/>
            <person name="Liang C."/>
            <person name="Lipzen A."/>
            <person name="Lutzoni F."/>
            <person name="Magnuson J."/>
            <person name="Mondo S."/>
            <person name="Nolan M."/>
            <person name="Ohm R."/>
            <person name="Pangilinan J."/>
            <person name="Park H.-J."/>
            <person name="Ramirez L."/>
            <person name="Alfaro M."/>
            <person name="Sun H."/>
            <person name="Tritt A."/>
            <person name="Yoshinaga Y."/>
            <person name="Zwiers L.-H."/>
            <person name="Turgeon B."/>
            <person name="Goodwin S."/>
            <person name="Spatafora J."/>
            <person name="Crous P."/>
            <person name="Grigoriev I."/>
        </authorList>
    </citation>
    <scope>NUCLEOTIDE SEQUENCE</scope>
    <source>
        <strain evidence="2">CBS 207.26</strain>
    </source>
</reference>
<organism evidence="2 3">
    <name type="scientific">Zopfia rhizophila CBS 207.26</name>
    <dbReference type="NCBI Taxonomy" id="1314779"/>
    <lineage>
        <taxon>Eukaryota</taxon>
        <taxon>Fungi</taxon>
        <taxon>Dikarya</taxon>
        <taxon>Ascomycota</taxon>
        <taxon>Pezizomycotina</taxon>
        <taxon>Dothideomycetes</taxon>
        <taxon>Dothideomycetes incertae sedis</taxon>
        <taxon>Zopfiaceae</taxon>
        <taxon>Zopfia</taxon>
    </lineage>
</organism>
<dbReference type="AlphaFoldDB" id="A0A6A6DB58"/>
<dbReference type="PANTHER" id="PTHR42107">
    <property type="entry name" value="YALI0D24453P"/>
    <property type="match status" value="1"/>
</dbReference>
<feature type="compositionally biased region" description="Acidic residues" evidence="1">
    <location>
        <begin position="458"/>
        <end position="486"/>
    </location>
</feature>
<feature type="compositionally biased region" description="Low complexity" evidence="1">
    <location>
        <begin position="1"/>
        <end position="14"/>
    </location>
</feature>
<proteinExistence type="predicted"/>
<evidence type="ECO:0000256" key="1">
    <source>
        <dbReference type="SAM" id="MobiDB-lite"/>
    </source>
</evidence>
<dbReference type="Proteomes" id="UP000800200">
    <property type="component" value="Unassembled WGS sequence"/>
</dbReference>
<feature type="region of interest" description="Disordered" evidence="1">
    <location>
        <begin position="335"/>
        <end position="543"/>
    </location>
</feature>
<gene>
    <name evidence="2" type="ORF">K469DRAFT_606039</name>
</gene>
<dbReference type="OrthoDB" id="349045at2759"/>
<feature type="region of interest" description="Disordered" evidence="1">
    <location>
        <begin position="1"/>
        <end position="69"/>
    </location>
</feature>
<evidence type="ECO:0000313" key="3">
    <source>
        <dbReference type="Proteomes" id="UP000800200"/>
    </source>
</evidence>
<name>A0A6A6DB58_9PEZI</name>
<feature type="region of interest" description="Disordered" evidence="1">
    <location>
        <begin position="566"/>
        <end position="635"/>
    </location>
</feature>
<accession>A0A6A6DB58</accession>
<sequence>MTDSDSSTLSTPPSTDDEMPEVVPPVKLTKATPQKRKKNGTILSFFEPPSPARKKRPASPPHEPVPEDHPDIAFIVMFRSRFTEAFPPKCPHFGPQDIERGVLDPPSSQIESLLCALLGLVLNRKKPVEKGHYGRALEEAIQTQKHQWPRTWNGVNPLSGSRTFNTMTREERLSLLKALILWSLHGSEVINNMIKDAYKARTSKEKNDVNIPLSVQPWGRDGDKRRYWLVEGQDDTSFRVYRESNPMLKNVNWRSVAGSIDDLRALAQKLEDDGRDAKILSEKMLAAIPRFEATEEKRKRREYRLARKAAFARPEPGFSLYEGRTRGKRMKYTFSDEEEEVSDATSVRRSARHSGRETPAATGPTVTASGRQVRSRATGLYGESLLSGQTTERASPATGEYVRSDASEEPQPTHGRSTRANAKAVNGWPKGRKHIETYNSVDEMDDEDDATSSGGEWDGGDEDDDADQMDLDDDEDDFGDESSEEEQVPRTLIVRLKYPKDANIPSATPAPPIQEEIAVARKEQPVPLPTGQSVTAAPPAQLAGPPLQPMAYAVPNSIQVEQKPVVFGASAQESPPPSELYAPPKQPSQFSAPTPPYAVPEDTATKPPFPVAKSDTHSPFVPTPLPNPTPASSWQ</sequence>
<evidence type="ECO:0008006" key="4">
    <source>
        <dbReference type="Google" id="ProtNLM"/>
    </source>
</evidence>
<dbReference type="EMBL" id="ML994701">
    <property type="protein sequence ID" value="KAF2176784.1"/>
    <property type="molecule type" value="Genomic_DNA"/>
</dbReference>